<dbReference type="SUPFAM" id="SSF56112">
    <property type="entry name" value="Protein kinase-like (PK-like)"/>
    <property type="match status" value="1"/>
</dbReference>
<dbReference type="Gene3D" id="1.10.510.10">
    <property type="entry name" value="Transferase(Phosphotransferase) domain 1"/>
    <property type="match status" value="1"/>
</dbReference>
<sequence>MPASEKTRRSLFEAGGGTCSICRRSLVIEELDPRGRPSHIAEAAHIVAEKVDGPRGEGSRPDAVNGLPNLILLCPSDHRLIDKRPDLWPLDKLRALKREHESWTLVASRRPPTSPSVVPYEPPRAPGIRPDEVVRVDREPYRVAGPGAEERMDDGATVWSEAPLFGEGRHQGHFWLRRLESTRETPAAGALRTAVADEVALLDDLAGTGIPGIPVLRAVEMTVHVAAIVTGLPVRTSIRDVFKDGRPLTREEIVLCCDGLPALCGALGELHERGLAHRRLAPESVLMSRDGALSLRDVGAATVPPRPGERSDPFHAPEQGSGGGPPGPATDVHRLARVMYEVLTGRRPGRRDRHPSPSALNPALPPEADLVLLRALAADPAARGEIRTFGTRLKAAARGSRPRG</sequence>
<evidence type="ECO:0000259" key="2">
    <source>
        <dbReference type="PROSITE" id="PS50011"/>
    </source>
</evidence>
<keyword evidence="4" id="KW-1185">Reference proteome</keyword>
<reference evidence="4" key="1">
    <citation type="journal article" date="2019" name="Int. J. Syst. Evol. Microbiol.">
        <title>The Global Catalogue of Microorganisms (GCM) 10K type strain sequencing project: providing services to taxonomists for standard genome sequencing and annotation.</title>
        <authorList>
            <consortium name="The Broad Institute Genomics Platform"/>
            <consortium name="The Broad Institute Genome Sequencing Center for Infectious Disease"/>
            <person name="Wu L."/>
            <person name="Ma J."/>
        </authorList>
    </citation>
    <scope>NUCLEOTIDE SEQUENCE [LARGE SCALE GENOMIC DNA]</scope>
    <source>
        <strain evidence="4">KCTC 42087</strain>
    </source>
</reference>
<feature type="compositionally biased region" description="Low complexity" evidence="1">
    <location>
        <begin position="108"/>
        <end position="119"/>
    </location>
</feature>
<evidence type="ECO:0000313" key="4">
    <source>
        <dbReference type="Proteomes" id="UP001596074"/>
    </source>
</evidence>
<feature type="region of interest" description="Disordered" evidence="1">
    <location>
        <begin position="297"/>
        <end position="331"/>
    </location>
</feature>
<name>A0ABW1A0A4_9ACTN</name>
<dbReference type="Proteomes" id="UP001596074">
    <property type="component" value="Unassembled WGS sequence"/>
</dbReference>
<comment type="caution">
    <text evidence="3">The sequence shown here is derived from an EMBL/GenBank/DDBJ whole genome shotgun (WGS) entry which is preliminary data.</text>
</comment>
<accession>A0ABW1A0A4</accession>
<feature type="domain" description="Protein kinase" evidence="2">
    <location>
        <begin position="138"/>
        <end position="397"/>
    </location>
</feature>
<organism evidence="3 4">
    <name type="scientific">Actinomadura rugatobispora</name>
    <dbReference type="NCBI Taxonomy" id="1994"/>
    <lineage>
        <taxon>Bacteria</taxon>
        <taxon>Bacillati</taxon>
        <taxon>Actinomycetota</taxon>
        <taxon>Actinomycetes</taxon>
        <taxon>Streptosporangiales</taxon>
        <taxon>Thermomonosporaceae</taxon>
        <taxon>Actinomadura</taxon>
    </lineage>
</organism>
<dbReference type="RefSeq" id="WP_378283626.1">
    <property type="nucleotide sequence ID" value="NZ_JBHSON010000027.1"/>
</dbReference>
<dbReference type="InterPro" id="IPR000719">
    <property type="entry name" value="Prot_kinase_dom"/>
</dbReference>
<dbReference type="InterPro" id="IPR011009">
    <property type="entry name" value="Kinase-like_dom_sf"/>
</dbReference>
<evidence type="ECO:0000256" key="1">
    <source>
        <dbReference type="SAM" id="MobiDB-lite"/>
    </source>
</evidence>
<protein>
    <recommendedName>
        <fullName evidence="2">Protein kinase domain-containing protein</fullName>
    </recommendedName>
</protein>
<proteinExistence type="predicted"/>
<feature type="region of interest" description="Disordered" evidence="1">
    <location>
        <begin position="107"/>
        <end position="129"/>
    </location>
</feature>
<evidence type="ECO:0000313" key="3">
    <source>
        <dbReference type="EMBL" id="MFC5747993.1"/>
    </source>
</evidence>
<dbReference type="EMBL" id="JBHSON010000027">
    <property type="protein sequence ID" value="MFC5747993.1"/>
    <property type="molecule type" value="Genomic_DNA"/>
</dbReference>
<feature type="region of interest" description="Disordered" evidence="1">
    <location>
        <begin position="343"/>
        <end position="364"/>
    </location>
</feature>
<dbReference type="PROSITE" id="PS50011">
    <property type="entry name" value="PROTEIN_KINASE_DOM"/>
    <property type="match status" value="1"/>
</dbReference>
<gene>
    <name evidence="3" type="ORF">ACFPZN_20375</name>
</gene>